<protein>
    <submittedName>
        <fullName evidence="3">Uncharacterized protein</fullName>
    </submittedName>
</protein>
<comment type="caution">
    <text evidence="3">The sequence shown here is derived from an EMBL/GenBank/DDBJ whole genome shotgun (WGS) entry which is preliminary data.</text>
</comment>
<dbReference type="EMBL" id="JACOPP010000007">
    <property type="protein sequence ID" value="MBC5733530.1"/>
    <property type="molecule type" value="Genomic_DNA"/>
</dbReference>
<evidence type="ECO:0000313" key="4">
    <source>
        <dbReference type="Proteomes" id="UP000661435"/>
    </source>
</evidence>
<feature type="transmembrane region" description="Helical" evidence="2">
    <location>
        <begin position="125"/>
        <end position="144"/>
    </location>
</feature>
<dbReference type="Proteomes" id="UP000661435">
    <property type="component" value="Unassembled WGS sequence"/>
</dbReference>
<name>A0A8J6JFW4_9FIRM</name>
<keyword evidence="4" id="KW-1185">Reference proteome</keyword>
<reference evidence="3" key="1">
    <citation type="submission" date="2020-08" db="EMBL/GenBank/DDBJ databases">
        <title>Genome public.</title>
        <authorList>
            <person name="Liu C."/>
            <person name="Sun Q."/>
        </authorList>
    </citation>
    <scope>NUCLEOTIDE SEQUENCE</scope>
    <source>
        <strain evidence="3">NSJ-51</strain>
    </source>
</reference>
<keyword evidence="2" id="KW-1133">Transmembrane helix</keyword>
<organism evidence="3 4">
    <name type="scientific">Lawsonibacter hominis</name>
    <dbReference type="NCBI Taxonomy" id="2763053"/>
    <lineage>
        <taxon>Bacteria</taxon>
        <taxon>Bacillati</taxon>
        <taxon>Bacillota</taxon>
        <taxon>Clostridia</taxon>
        <taxon>Eubacteriales</taxon>
        <taxon>Oscillospiraceae</taxon>
        <taxon>Lawsonibacter</taxon>
    </lineage>
</organism>
<evidence type="ECO:0000256" key="2">
    <source>
        <dbReference type="SAM" id="Phobius"/>
    </source>
</evidence>
<dbReference type="AlphaFoldDB" id="A0A8J6JFW4"/>
<feature type="transmembrane region" description="Helical" evidence="2">
    <location>
        <begin position="58"/>
        <end position="75"/>
    </location>
</feature>
<evidence type="ECO:0000313" key="3">
    <source>
        <dbReference type="EMBL" id="MBC5733530.1"/>
    </source>
</evidence>
<sequence>MGSKRGHHRQQDTRQSEAAQARVHTSPDDPDAEELDVWQPERLSLSDGLKKSSTLTKGLYLLILCGTAYLNVTAWQQLPTQIDLRTWFGFSSVTVPSAAYCIVTFLVIVYLVYRDIVNRSLSRRKLFIPLIFYMGNYFMIEYLLESLVA</sequence>
<evidence type="ECO:0000256" key="1">
    <source>
        <dbReference type="SAM" id="MobiDB-lite"/>
    </source>
</evidence>
<proteinExistence type="predicted"/>
<feature type="region of interest" description="Disordered" evidence="1">
    <location>
        <begin position="1"/>
        <end position="34"/>
    </location>
</feature>
<keyword evidence="2" id="KW-0812">Transmembrane</keyword>
<gene>
    <name evidence="3" type="ORF">H8S57_07290</name>
</gene>
<feature type="transmembrane region" description="Helical" evidence="2">
    <location>
        <begin position="87"/>
        <end position="113"/>
    </location>
</feature>
<keyword evidence="2" id="KW-0472">Membrane</keyword>
<accession>A0A8J6JFW4</accession>
<dbReference type="RefSeq" id="WP_186907423.1">
    <property type="nucleotide sequence ID" value="NZ_JACOPP010000007.1"/>
</dbReference>